<evidence type="ECO:0000313" key="3">
    <source>
        <dbReference type="Proteomes" id="UP000198287"/>
    </source>
</evidence>
<dbReference type="Proteomes" id="UP000198287">
    <property type="component" value="Unassembled WGS sequence"/>
</dbReference>
<feature type="region of interest" description="Disordered" evidence="1">
    <location>
        <begin position="49"/>
        <end position="80"/>
    </location>
</feature>
<evidence type="ECO:0000256" key="1">
    <source>
        <dbReference type="SAM" id="MobiDB-lite"/>
    </source>
</evidence>
<gene>
    <name evidence="2" type="ORF">Fcan01_15076</name>
</gene>
<protein>
    <submittedName>
        <fullName evidence="2">Uncharacterized protein</fullName>
    </submittedName>
</protein>
<keyword evidence="3" id="KW-1185">Reference proteome</keyword>
<comment type="caution">
    <text evidence="2">The sequence shown here is derived from an EMBL/GenBank/DDBJ whole genome shotgun (WGS) entry which is preliminary data.</text>
</comment>
<feature type="compositionally biased region" description="Polar residues" evidence="1">
    <location>
        <begin position="53"/>
        <end position="77"/>
    </location>
</feature>
<evidence type="ECO:0000313" key="2">
    <source>
        <dbReference type="EMBL" id="OXA50151.1"/>
    </source>
</evidence>
<dbReference type="EMBL" id="LNIX01000009">
    <property type="protein sequence ID" value="OXA50151.1"/>
    <property type="molecule type" value="Genomic_DNA"/>
</dbReference>
<reference evidence="2 3" key="1">
    <citation type="submission" date="2015-12" db="EMBL/GenBank/DDBJ databases">
        <title>The genome of Folsomia candida.</title>
        <authorList>
            <person name="Faddeeva A."/>
            <person name="Derks M.F."/>
            <person name="Anvar Y."/>
            <person name="Smit S."/>
            <person name="Van Straalen N."/>
            <person name="Roelofs D."/>
        </authorList>
    </citation>
    <scope>NUCLEOTIDE SEQUENCE [LARGE SCALE GENOMIC DNA]</scope>
    <source>
        <strain evidence="2 3">VU population</strain>
        <tissue evidence="2">Whole body</tissue>
    </source>
</reference>
<dbReference type="AlphaFoldDB" id="A0A226DZM9"/>
<name>A0A226DZM9_FOLCA</name>
<accession>A0A226DZM9</accession>
<sequence>MAELLKKVFDLDNNKLSLWLSWWCVAGILTSWQIEFVNSRGIFTRQITDHNRSPQQQSDESSEYNFSPNFGQSSNQRPRGHQVARQLMLHNQEMSSGTGIRNLPLYKQSYPGLYTQSDLKEFASYEPTMPVSHGYAHHGKEGHLFLLQPDTTNIYRSVAHGLYQGNLI</sequence>
<organism evidence="2 3">
    <name type="scientific">Folsomia candida</name>
    <name type="common">Springtail</name>
    <dbReference type="NCBI Taxonomy" id="158441"/>
    <lineage>
        <taxon>Eukaryota</taxon>
        <taxon>Metazoa</taxon>
        <taxon>Ecdysozoa</taxon>
        <taxon>Arthropoda</taxon>
        <taxon>Hexapoda</taxon>
        <taxon>Collembola</taxon>
        <taxon>Entomobryomorpha</taxon>
        <taxon>Isotomoidea</taxon>
        <taxon>Isotomidae</taxon>
        <taxon>Proisotominae</taxon>
        <taxon>Folsomia</taxon>
    </lineage>
</organism>
<proteinExistence type="predicted"/>